<dbReference type="InterPro" id="IPR000048">
    <property type="entry name" value="IQ_motif_EF-hand-BS"/>
</dbReference>
<dbReference type="InParanoid" id="D8S6H8"/>
<dbReference type="GO" id="GO:0005516">
    <property type="term" value="F:calmodulin binding"/>
    <property type="evidence" value="ECO:0007669"/>
    <property type="project" value="UniProtKB-KW"/>
</dbReference>
<dbReference type="Proteomes" id="UP000001514">
    <property type="component" value="Unassembled WGS sequence"/>
</dbReference>
<dbReference type="EMBL" id="GL377604">
    <property type="protein sequence ID" value="EFJ19947.1"/>
    <property type="molecule type" value="Genomic_DNA"/>
</dbReference>
<dbReference type="KEGG" id="smo:SELMODRAFT_418826"/>
<accession>D8S6H8</accession>
<feature type="compositionally biased region" description="Polar residues" evidence="3">
    <location>
        <begin position="292"/>
        <end position="318"/>
    </location>
</feature>
<gene>
    <name evidence="4" type="ORF">SELMODRAFT_418826</name>
</gene>
<dbReference type="AlphaFoldDB" id="D8S6H8"/>
<comment type="similarity">
    <text evidence="2">Belongs to the IQD family.</text>
</comment>
<organism evidence="5">
    <name type="scientific">Selaginella moellendorffii</name>
    <name type="common">Spikemoss</name>
    <dbReference type="NCBI Taxonomy" id="88036"/>
    <lineage>
        <taxon>Eukaryota</taxon>
        <taxon>Viridiplantae</taxon>
        <taxon>Streptophyta</taxon>
        <taxon>Embryophyta</taxon>
        <taxon>Tracheophyta</taxon>
        <taxon>Lycopodiopsida</taxon>
        <taxon>Selaginellales</taxon>
        <taxon>Selaginellaceae</taxon>
        <taxon>Selaginella</taxon>
    </lineage>
</organism>
<dbReference type="SMART" id="SM00015">
    <property type="entry name" value="IQ"/>
    <property type="match status" value="1"/>
</dbReference>
<dbReference type="PANTHER" id="PTHR32295:SF6">
    <property type="entry name" value="PROTEIN IQ-DOMAIN 18"/>
    <property type="match status" value="1"/>
</dbReference>
<sequence length="387" mass="42534">MGRASKWLSLVRKAKAFVSLKGLKGFKKKLGDTNGILLVHEKKKELNSNGKILEEKNEVQQEAVTEECVTVPPSNSPPPNSRENSPENLEENVADSIPTPEKSQEELAAVKIQATFRGVAARKKVKAMKALQRLQSMLHGKAASKQTSHAMRCIQSFAKMQSQEEQVGDWDDSILSKDQIRAKIQNKNAAAAKRERTLAYAFSHQLWRSYPKDASPPSSSSDDDDKPVWSWSWLEQWMTSRSWESLEEPKPGSNSPARLPAVIQSPGRSKQQVPASYKKIVADIQPKFAPGSPNTRFGVQAQRKFSSISSPSRIQAQAKSAKVHNDSSEEKSIASIKPGSVKHESAAPEGISSPVDTRKMNRPLLGKTNGSIGSSPGRSPRVGKRIP</sequence>
<reference evidence="4 5" key="1">
    <citation type="journal article" date="2011" name="Science">
        <title>The Selaginella genome identifies genetic changes associated with the evolution of vascular plants.</title>
        <authorList>
            <person name="Banks J.A."/>
            <person name="Nishiyama T."/>
            <person name="Hasebe M."/>
            <person name="Bowman J.L."/>
            <person name="Gribskov M."/>
            <person name="dePamphilis C."/>
            <person name="Albert V.A."/>
            <person name="Aono N."/>
            <person name="Aoyama T."/>
            <person name="Ambrose B.A."/>
            <person name="Ashton N.W."/>
            <person name="Axtell M.J."/>
            <person name="Barker E."/>
            <person name="Barker M.S."/>
            <person name="Bennetzen J.L."/>
            <person name="Bonawitz N.D."/>
            <person name="Chapple C."/>
            <person name="Cheng C."/>
            <person name="Correa L.G."/>
            <person name="Dacre M."/>
            <person name="DeBarry J."/>
            <person name="Dreyer I."/>
            <person name="Elias M."/>
            <person name="Engstrom E.M."/>
            <person name="Estelle M."/>
            <person name="Feng L."/>
            <person name="Finet C."/>
            <person name="Floyd S.K."/>
            <person name="Frommer W.B."/>
            <person name="Fujita T."/>
            <person name="Gramzow L."/>
            <person name="Gutensohn M."/>
            <person name="Harholt J."/>
            <person name="Hattori M."/>
            <person name="Heyl A."/>
            <person name="Hirai T."/>
            <person name="Hiwatashi Y."/>
            <person name="Ishikawa M."/>
            <person name="Iwata M."/>
            <person name="Karol K.G."/>
            <person name="Koehler B."/>
            <person name="Kolukisaoglu U."/>
            <person name="Kubo M."/>
            <person name="Kurata T."/>
            <person name="Lalonde S."/>
            <person name="Li K."/>
            <person name="Li Y."/>
            <person name="Litt A."/>
            <person name="Lyons E."/>
            <person name="Manning G."/>
            <person name="Maruyama T."/>
            <person name="Michael T.P."/>
            <person name="Mikami K."/>
            <person name="Miyazaki S."/>
            <person name="Morinaga S."/>
            <person name="Murata T."/>
            <person name="Mueller-Roeber B."/>
            <person name="Nelson D.R."/>
            <person name="Obara M."/>
            <person name="Oguri Y."/>
            <person name="Olmstead R.G."/>
            <person name="Onodera N."/>
            <person name="Petersen B.L."/>
            <person name="Pils B."/>
            <person name="Prigge M."/>
            <person name="Rensing S.A."/>
            <person name="Riano-Pachon D.M."/>
            <person name="Roberts A.W."/>
            <person name="Sato Y."/>
            <person name="Scheller H.V."/>
            <person name="Schulz B."/>
            <person name="Schulz C."/>
            <person name="Shakirov E.V."/>
            <person name="Shibagaki N."/>
            <person name="Shinohara N."/>
            <person name="Shippen D.E."/>
            <person name="Soerensen I."/>
            <person name="Sotooka R."/>
            <person name="Sugimoto N."/>
            <person name="Sugita M."/>
            <person name="Sumikawa N."/>
            <person name="Tanurdzic M."/>
            <person name="Theissen G."/>
            <person name="Ulvskov P."/>
            <person name="Wakazuki S."/>
            <person name="Weng J.K."/>
            <person name="Willats W.W."/>
            <person name="Wipf D."/>
            <person name="Wolf P.G."/>
            <person name="Yang L."/>
            <person name="Zimmer A.D."/>
            <person name="Zhu Q."/>
            <person name="Mitros T."/>
            <person name="Hellsten U."/>
            <person name="Loque D."/>
            <person name="Otillar R."/>
            <person name="Salamov A."/>
            <person name="Schmutz J."/>
            <person name="Shapiro H."/>
            <person name="Lindquist E."/>
            <person name="Lucas S."/>
            <person name="Rokhsar D."/>
            <person name="Grigoriev I.V."/>
        </authorList>
    </citation>
    <scope>NUCLEOTIDE SEQUENCE [LARGE SCALE GENOMIC DNA]</scope>
</reference>
<feature type="region of interest" description="Disordered" evidence="3">
    <location>
        <begin position="242"/>
        <end position="387"/>
    </location>
</feature>
<evidence type="ECO:0000313" key="4">
    <source>
        <dbReference type="EMBL" id="EFJ19947.1"/>
    </source>
</evidence>
<proteinExistence type="inferred from homology"/>
<feature type="compositionally biased region" description="Low complexity" evidence="3">
    <location>
        <begin position="370"/>
        <end position="380"/>
    </location>
</feature>
<dbReference type="HOGENOM" id="CLU_722407_0_0_1"/>
<evidence type="ECO:0008006" key="6">
    <source>
        <dbReference type="Google" id="ProtNLM"/>
    </source>
</evidence>
<evidence type="ECO:0000256" key="1">
    <source>
        <dbReference type="ARBA" id="ARBA00022860"/>
    </source>
</evidence>
<dbReference type="CDD" id="cd23767">
    <property type="entry name" value="IQCD"/>
    <property type="match status" value="1"/>
</dbReference>
<name>D8S6H8_SELML</name>
<evidence type="ECO:0000256" key="3">
    <source>
        <dbReference type="SAM" id="MobiDB-lite"/>
    </source>
</evidence>
<feature type="region of interest" description="Disordered" evidence="3">
    <location>
        <begin position="63"/>
        <end position="102"/>
    </location>
</feature>
<dbReference type="PROSITE" id="PS50096">
    <property type="entry name" value="IQ"/>
    <property type="match status" value="1"/>
</dbReference>
<keyword evidence="1" id="KW-0112">Calmodulin-binding</keyword>
<keyword evidence="5" id="KW-1185">Reference proteome</keyword>
<dbReference type="STRING" id="88036.D8S6H8"/>
<feature type="compositionally biased region" description="Basic and acidic residues" evidence="3">
    <location>
        <begin position="323"/>
        <end position="332"/>
    </location>
</feature>
<evidence type="ECO:0000313" key="5">
    <source>
        <dbReference type="Proteomes" id="UP000001514"/>
    </source>
</evidence>
<evidence type="ECO:0000256" key="2">
    <source>
        <dbReference type="ARBA" id="ARBA00024341"/>
    </source>
</evidence>
<dbReference type="Gramene" id="EFJ19947">
    <property type="protein sequence ID" value="EFJ19947"/>
    <property type="gene ID" value="SELMODRAFT_418826"/>
</dbReference>
<protein>
    <recommendedName>
        <fullName evidence="6">DUF4005 domain-containing protein</fullName>
    </recommendedName>
</protein>
<dbReference type="PANTHER" id="PTHR32295">
    <property type="entry name" value="IQ-DOMAIN 5-RELATED"/>
    <property type="match status" value="1"/>
</dbReference>
<dbReference type="eggNOG" id="ENOG502QUAG">
    <property type="taxonomic scope" value="Eukaryota"/>
</dbReference>